<keyword evidence="9" id="KW-1185">Reference proteome</keyword>
<evidence type="ECO:0000256" key="2">
    <source>
        <dbReference type="ARBA" id="ARBA00022694"/>
    </source>
</evidence>
<dbReference type="BioCyc" id="SGLO343509:SGP1_RS11735-MONOMER"/>
<dbReference type="SMART" id="SM00341">
    <property type="entry name" value="HRDC"/>
    <property type="match status" value="1"/>
</dbReference>
<dbReference type="eggNOG" id="COG0349">
    <property type="taxonomic scope" value="Bacteria"/>
</dbReference>
<comment type="catalytic activity">
    <reaction evidence="6">
        <text>Exonucleolytic cleavage that removes extra residues from the 3'-terminus of tRNA to produce 5'-mononucleotides.</text>
        <dbReference type="EC" id="3.1.13.5"/>
    </reaction>
</comment>
<dbReference type="InterPro" id="IPR048579">
    <property type="entry name" value="RNAseD_HRDC_C"/>
</dbReference>
<dbReference type="HOGENOM" id="CLU_042387_0_1_6"/>
<gene>
    <name evidence="6" type="primary">rnd</name>
    <name evidence="8" type="ordered locus">SG1333</name>
</gene>
<dbReference type="SUPFAM" id="SSF53098">
    <property type="entry name" value="Ribonuclease H-like"/>
    <property type="match status" value="1"/>
</dbReference>
<dbReference type="OrthoDB" id="9800549at2"/>
<sequence>MLDYQLITTDQALHDRCQQVRQHPWVAVDTEFVRTCTYYPQLGLIQMFDGEALTLIDPLAITDWQPFIALLADEQVTKLLHACSEDLEVFWHSFGQMPVPMIDTQVLAAFTGRALSCGFAALVAETLDVTLDKTESRTDWLARPLSKRQCDYAAADVYWLLPMAHKLIAQTQQAGWWSQASQECEAICQRRREVADPEQTYRDIANAWQLRTRQQACLQRLASWRLNKARERDMAVNFVVREEHLWQVARYMPGSLGELEQLGLSGPEIRYHGRALLAKVQEAQALPDEALPAPVLNLVDRPGYRQMFKALKEQIQLTAAKTGLSGELLASRRQINHLISVMWGLTPPTREPDLISGWRCVLFGAQLVAILRQGQSEAGL</sequence>
<evidence type="ECO:0000256" key="4">
    <source>
        <dbReference type="ARBA" id="ARBA00022801"/>
    </source>
</evidence>
<dbReference type="STRING" id="343509.SG1333"/>
<dbReference type="AlphaFoldDB" id="Q2NTB7"/>
<dbReference type="HAMAP" id="MF_01899">
    <property type="entry name" value="RNase_D"/>
    <property type="match status" value="1"/>
</dbReference>
<comment type="similarity">
    <text evidence="6">Belongs to the RNase D family.</text>
</comment>
<accession>Q2NTB7</accession>
<dbReference type="InterPro" id="IPR044876">
    <property type="entry name" value="HRDC_dom_sf"/>
</dbReference>
<dbReference type="Pfam" id="PF21293">
    <property type="entry name" value="RNAseD_HRDC_C"/>
    <property type="match status" value="1"/>
</dbReference>
<dbReference type="GO" id="GO:0005737">
    <property type="term" value="C:cytoplasm"/>
    <property type="evidence" value="ECO:0007669"/>
    <property type="project" value="UniProtKB-SubCell"/>
</dbReference>
<evidence type="ECO:0000256" key="5">
    <source>
        <dbReference type="ARBA" id="ARBA00022839"/>
    </source>
</evidence>
<dbReference type="NCBIfam" id="TIGR01388">
    <property type="entry name" value="rnd"/>
    <property type="match status" value="1"/>
</dbReference>
<dbReference type="CDD" id="cd06142">
    <property type="entry name" value="RNaseD_exo"/>
    <property type="match status" value="1"/>
</dbReference>
<dbReference type="InterPro" id="IPR010997">
    <property type="entry name" value="HRDC-like_sf"/>
</dbReference>
<dbReference type="Pfam" id="PF00570">
    <property type="entry name" value="HRDC"/>
    <property type="match status" value="1"/>
</dbReference>
<dbReference type="NCBIfam" id="NF008089">
    <property type="entry name" value="PRK10829.1"/>
    <property type="match status" value="1"/>
</dbReference>
<keyword evidence="1 6" id="KW-0963">Cytoplasm</keyword>
<dbReference type="GO" id="GO:0033890">
    <property type="term" value="F:ribonuclease D activity"/>
    <property type="evidence" value="ECO:0007669"/>
    <property type="project" value="UniProtKB-UniRule"/>
</dbReference>
<dbReference type="InterPro" id="IPR002562">
    <property type="entry name" value="3'-5'_exonuclease_dom"/>
</dbReference>
<evidence type="ECO:0000313" key="9">
    <source>
        <dbReference type="Proteomes" id="UP000001932"/>
    </source>
</evidence>
<dbReference type="PROSITE" id="PS50967">
    <property type="entry name" value="HRDC"/>
    <property type="match status" value="1"/>
</dbReference>
<dbReference type="GO" id="GO:0008408">
    <property type="term" value="F:3'-5' exonuclease activity"/>
    <property type="evidence" value="ECO:0007669"/>
    <property type="project" value="InterPro"/>
</dbReference>
<dbReference type="GO" id="GO:0003676">
    <property type="term" value="F:nucleic acid binding"/>
    <property type="evidence" value="ECO:0007669"/>
    <property type="project" value="InterPro"/>
</dbReference>
<dbReference type="FunFam" id="3.30.420.10:FF:000060">
    <property type="entry name" value="Ribonuclease D"/>
    <property type="match status" value="1"/>
</dbReference>
<evidence type="ECO:0000256" key="1">
    <source>
        <dbReference type="ARBA" id="ARBA00022490"/>
    </source>
</evidence>
<evidence type="ECO:0000313" key="8">
    <source>
        <dbReference type="EMBL" id="BAE74608.1"/>
    </source>
</evidence>
<dbReference type="PANTHER" id="PTHR47649">
    <property type="entry name" value="RIBONUCLEASE D"/>
    <property type="match status" value="1"/>
</dbReference>
<keyword evidence="4 6" id="KW-0378">Hydrolase</keyword>
<evidence type="ECO:0000256" key="6">
    <source>
        <dbReference type="HAMAP-Rule" id="MF_01899"/>
    </source>
</evidence>
<dbReference type="InterPro" id="IPR002121">
    <property type="entry name" value="HRDC_dom"/>
</dbReference>
<keyword evidence="2 6" id="KW-0819">tRNA processing</keyword>
<dbReference type="InterPro" id="IPR051086">
    <property type="entry name" value="RNase_D-like"/>
</dbReference>
<dbReference type="GO" id="GO:0042780">
    <property type="term" value="P:tRNA 3'-end processing"/>
    <property type="evidence" value="ECO:0007669"/>
    <property type="project" value="UniProtKB-UniRule"/>
</dbReference>
<comment type="cofactor">
    <cofactor evidence="6">
        <name>a divalent metal cation</name>
        <dbReference type="ChEBI" id="CHEBI:60240"/>
    </cofactor>
</comment>
<dbReference type="Pfam" id="PF01612">
    <property type="entry name" value="DNA_pol_A_exo1"/>
    <property type="match status" value="1"/>
</dbReference>
<evidence type="ECO:0000256" key="3">
    <source>
        <dbReference type="ARBA" id="ARBA00022722"/>
    </source>
</evidence>
<reference evidence="8 9" key="1">
    <citation type="journal article" date="2006" name="Genome Res.">
        <title>Massive genome erosion and functional adaptations provide insights into the symbiotic lifestyle of Sodalis glossinidius in the tsetse host.</title>
        <authorList>
            <person name="Toh H."/>
            <person name="Weiss B.L."/>
            <person name="Perkin S.A.H."/>
            <person name="Yamashita A."/>
            <person name="Oshima K."/>
            <person name="Hattori M."/>
            <person name="Aksoy S."/>
        </authorList>
    </citation>
    <scope>NUCLEOTIDE SEQUENCE [LARGE SCALE GENOMIC DNA]</scope>
    <source>
        <strain evidence="9">morsitans</strain>
    </source>
</reference>
<dbReference type="EMBL" id="AP008232">
    <property type="protein sequence ID" value="BAE74608.1"/>
    <property type="molecule type" value="Genomic_DNA"/>
</dbReference>
<dbReference type="Gene3D" id="1.10.150.80">
    <property type="entry name" value="HRDC domain"/>
    <property type="match status" value="2"/>
</dbReference>
<dbReference type="Gene3D" id="3.30.420.10">
    <property type="entry name" value="Ribonuclease H-like superfamily/Ribonuclease H"/>
    <property type="match status" value="1"/>
</dbReference>
<comment type="function">
    <text evidence="6">Exonuclease involved in the 3' processing of various precursor tRNAs. Initiates hydrolysis at the 3'-terminus of an RNA molecule and releases 5'-mononucleotides.</text>
</comment>
<dbReference type="GO" id="GO:0000166">
    <property type="term" value="F:nucleotide binding"/>
    <property type="evidence" value="ECO:0007669"/>
    <property type="project" value="InterPro"/>
</dbReference>
<dbReference type="EC" id="3.1.13.5" evidence="6"/>
<evidence type="ECO:0000259" key="7">
    <source>
        <dbReference type="PROSITE" id="PS50967"/>
    </source>
</evidence>
<keyword evidence="3 6" id="KW-0540">Nuclease</keyword>
<name>Q2NTB7_SODGM</name>
<dbReference type="KEGG" id="sgl:SG1333"/>
<dbReference type="InterPro" id="IPR006292">
    <property type="entry name" value="RNase_D"/>
</dbReference>
<organism evidence="8 9">
    <name type="scientific">Sodalis glossinidius (strain morsitans)</name>
    <dbReference type="NCBI Taxonomy" id="343509"/>
    <lineage>
        <taxon>Bacteria</taxon>
        <taxon>Pseudomonadati</taxon>
        <taxon>Pseudomonadota</taxon>
        <taxon>Gammaproteobacteria</taxon>
        <taxon>Enterobacterales</taxon>
        <taxon>Bruguierivoracaceae</taxon>
        <taxon>Sodalis</taxon>
    </lineage>
</organism>
<dbReference type="PANTHER" id="PTHR47649:SF1">
    <property type="entry name" value="RIBONUCLEASE D"/>
    <property type="match status" value="1"/>
</dbReference>
<keyword evidence="5 6" id="KW-0269">Exonuclease</keyword>
<protein>
    <recommendedName>
        <fullName evidence="6">Ribonuclease D</fullName>
        <shortName evidence="6">RNase D</shortName>
        <ecNumber evidence="6">3.1.13.5</ecNumber>
    </recommendedName>
</protein>
<dbReference type="InterPro" id="IPR012337">
    <property type="entry name" value="RNaseH-like_sf"/>
</dbReference>
<proteinExistence type="inferred from homology"/>
<feature type="domain" description="HRDC" evidence="7">
    <location>
        <begin position="211"/>
        <end position="290"/>
    </location>
</feature>
<dbReference type="Proteomes" id="UP000001932">
    <property type="component" value="Chromosome"/>
</dbReference>
<dbReference type="SUPFAM" id="SSF47819">
    <property type="entry name" value="HRDC-like"/>
    <property type="match status" value="2"/>
</dbReference>
<dbReference type="InterPro" id="IPR036397">
    <property type="entry name" value="RNaseH_sf"/>
</dbReference>
<comment type="subcellular location">
    <subcellularLocation>
        <location evidence="6">Cytoplasm</location>
    </subcellularLocation>
</comment>
<dbReference type="SMART" id="SM00474">
    <property type="entry name" value="35EXOc"/>
    <property type="match status" value="1"/>
</dbReference>
<dbReference type="RefSeq" id="WP_011411161.1">
    <property type="nucleotide sequence ID" value="NC_007712.1"/>
</dbReference>